<sequence length="136" mass="15147">MLDVSVRVQSIRHFSVSQMALLIENAHLLLAGSAQHRSNMCEVLLAAAWICGEYCEHLCNVQGVLEAMLKAKISVMPGHILSVYMQNIAKLYAVLLTRAEEENDWDGIDSLDNLLLSKLPEFVLADHLEAQERVSS</sequence>
<dbReference type="InterPro" id="IPR011989">
    <property type="entry name" value="ARM-like"/>
</dbReference>
<dbReference type="AlphaFoldDB" id="A0A183HNH1"/>
<protein>
    <submittedName>
        <fullName evidence="10">Adaptin_N domain-containing protein</fullName>
    </submittedName>
</protein>
<feature type="domain" description="Clathrin/coatomer adaptor adaptin-like N-terminal" evidence="7">
    <location>
        <begin position="2"/>
        <end position="133"/>
    </location>
</feature>
<evidence type="ECO:0000256" key="1">
    <source>
        <dbReference type="ARBA" id="ARBA00004308"/>
    </source>
</evidence>
<reference evidence="8 9" key="2">
    <citation type="submission" date="2018-11" db="EMBL/GenBank/DDBJ databases">
        <authorList>
            <consortium name="Pathogen Informatics"/>
        </authorList>
    </citation>
    <scope>NUCLEOTIDE SEQUENCE [LARGE SCALE GENOMIC DNA]</scope>
</reference>
<dbReference type="PANTHER" id="PTHR22781">
    <property type="entry name" value="DELTA ADAPTIN-RELATED"/>
    <property type="match status" value="1"/>
</dbReference>
<dbReference type="GO" id="GO:0006623">
    <property type="term" value="P:protein targeting to vacuole"/>
    <property type="evidence" value="ECO:0007669"/>
    <property type="project" value="TreeGrafter"/>
</dbReference>
<dbReference type="GO" id="GO:0030123">
    <property type="term" value="C:AP-3 adaptor complex"/>
    <property type="evidence" value="ECO:0007669"/>
    <property type="project" value="InterPro"/>
</dbReference>
<dbReference type="Proteomes" id="UP000267606">
    <property type="component" value="Unassembled WGS sequence"/>
</dbReference>
<evidence type="ECO:0000256" key="4">
    <source>
        <dbReference type="ARBA" id="ARBA00022737"/>
    </source>
</evidence>
<evidence type="ECO:0000256" key="2">
    <source>
        <dbReference type="ARBA" id="ARBA00006613"/>
    </source>
</evidence>
<dbReference type="Pfam" id="PF01602">
    <property type="entry name" value="Adaptin_N"/>
    <property type="match status" value="1"/>
</dbReference>
<evidence type="ECO:0000259" key="7">
    <source>
        <dbReference type="Pfam" id="PF01602"/>
    </source>
</evidence>
<dbReference type="GO" id="GO:0048499">
    <property type="term" value="P:synaptic vesicle membrane organization"/>
    <property type="evidence" value="ECO:0007669"/>
    <property type="project" value="TreeGrafter"/>
</dbReference>
<accession>A0A183HNH1</accession>
<dbReference type="EMBL" id="UZAJ01010697">
    <property type="protein sequence ID" value="VDO58441.1"/>
    <property type="molecule type" value="Genomic_DNA"/>
</dbReference>
<name>A0A183HNH1_9BILA</name>
<dbReference type="GO" id="GO:0010008">
    <property type="term" value="C:endosome membrane"/>
    <property type="evidence" value="ECO:0007669"/>
    <property type="project" value="TreeGrafter"/>
</dbReference>
<keyword evidence="6" id="KW-0472">Membrane</keyword>
<proteinExistence type="inferred from homology"/>
<dbReference type="GO" id="GO:0098830">
    <property type="term" value="C:presynaptic endosome"/>
    <property type="evidence" value="ECO:0007669"/>
    <property type="project" value="TreeGrafter"/>
</dbReference>
<dbReference type="GO" id="GO:1904115">
    <property type="term" value="C:axon cytoplasm"/>
    <property type="evidence" value="ECO:0007669"/>
    <property type="project" value="GOC"/>
</dbReference>
<dbReference type="InterPro" id="IPR002553">
    <property type="entry name" value="Clathrin/coatomer_adapt-like_N"/>
</dbReference>
<gene>
    <name evidence="8" type="ORF">OFLC_LOCUS9033</name>
</gene>
<evidence type="ECO:0000256" key="3">
    <source>
        <dbReference type="ARBA" id="ARBA00022448"/>
    </source>
</evidence>
<keyword evidence="4" id="KW-0677">Repeat</keyword>
<dbReference type="GO" id="GO:0043195">
    <property type="term" value="C:terminal bouton"/>
    <property type="evidence" value="ECO:0007669"/>
    <property type="project" value="TreeGrafter"/>
</dbReference>
<comment type="subcellular location">
    <subcellularLocation>
        <location evidence="1">Endomembrane system</location>
    </subcellularLocation>
</comment>
<evidence type="ECO:0000313" key="10">
    <source>
        <dbReference type="WBParaSite" id="OFLC_0000903201-mRNA-1"/>
    </source>
</evidence>
<dbReference type="PANTHER" id="PTHR22781:SF12">
    <property type="entry name" value="AP-3 COMPLEX SUBUNIT DELTA-1"/>
    <property type="match status" value="1"/>
</dbReference>
<evidence type="ECO:0000313" key="8">
    <source>
        <dbReference type="EMBL" id="VDO58441.1"/>
    </source>
</evidence>
<dbReference type="InterPro" id="IPR017105">
    <property type="entry name" value="AP3_complex_dsu"/>
</dbReference>
<evidence type="ECO:0000256" key="5">
    <source>
        <dbReference type="ARBA" id="ARBA00022927"/>
    </source>
</evidence>
<evidence type="ECO:0000313" key="9">
    <source>
        <dbReference type="Proteomes" id="UP000267606"/>
    </source>
</evidence>
<keyword evidence="3" id="KW-0813">Transport</keyword>
<dbReference type="GO" id="GO:0098943">
    <property type="term" value="P:neurotransmitter receptor transport, postsynaptic endosome to lysosome"/>
    <property type="evidence" value="ECO:0007669"/>
    <property type="project" value="TreeGrafter"/>
</dbReference>
<dbReference type="Gene3D" id="1.25.10.10">
    <property type="entry name" value="Leucine-rich Repeat Variant"/>
    <property type="match status" value="1"/>
</dbReference>
<keyword evidence="9" id="KW-1185">Reference proteome</keyword>
<organism evidence="10">
    <name type="scientific">Onchocerca flexuosa</name>
    <dbReference type="NCBI Taxonomy" id="387005"/>
    <lineage>
        <taxon>Eukaryota</taxon>
        <taxon>Metazoa</taxon>
        <taxon>Ecdysozoa</taxon>
        <taxon>Nematoda</taxon>
        <taxon>Chromadorea</taxon>
        <taxon>Rhabditida</taxon>
        <taxon>Spirurina</taxon>
        <taxon>Spiruromorpha</taxon>
        <taxon>Filarioidea</taxon>
        <taxon>Onchocercidae</taxon>
        <taxon>Onchocerca</taxon>
    </lineage>
</organism>
<dbReference type="STRING" id="387005.A0A183HNH1"/>
<dbReference type="WBParaSite" id="OFLC_0000903201-mRNA-1">
    <property type="protein sequence ID" value="OFLC_0000903201-mRNA-1"/>
    <property type="gene ID" value="OFLC_0000903201"/>
</dbReference>
<comment type="similarity">
    <text evidence="2">Belongs to the adaptor complexes large subunit family.</text>
</comment>
<evidence type="ECO:0000256" key="6">
    <source>
        <dbReference type="ARBA" id="ARBA00023136"/>
    </source>
</evidence>
<dbReference type="GO" id="GO:0006896">
    <property type="term" value="P:Golgi to vacuole transport"/>
    <property type="evidence" value="ECO:0007669"/>
    <property type="project" value="TreeGrafter"/>
</dbReference>
<keyword evidence="5" id="KW-0653">Protein transport</keyword>
<reference evidence="10" key="1">
    <citation type="submission" date="2016-06" db="UniProtKB">
        <authorList>
            <consortium name="WormBaseParasite"/>
        </authorList>
    </citation>
    <scope>IDENTIFICATION</scope>
</reference>
<dbReference type="GO" id="GO:0048490">
    <property type="term" value="P:anterograde synaptic vesicle transport"/>
    <property type="evidence" value="ECO:0007669"/>
    <property type="project" value="TreeGrafter"/>
</dbReference>
<dbReference type="GO" id="GO:0016182">
    <property type="term" value="P:synaptic vesicle budding from endosome"/>
    <property type="evidence" value="ECO:0007669"/>
    <property type="project" value="TreeGrafter"/>
</dbReference>